<comment type="subcellular location">
    <subcellularLocation>
        <location evidence="1 12">Endoplasmic reticulum membrane</location>
        <topology evidence="1 12">Multi-pass membrane protein</topology>
    </subcellularLocation>
</comment>
<evidence type="ECO:0000313" key="15">
    <source>
        <dbReference type="Proteomes" id="UP000246740"/>
    </source>
</evidence>
<dbReference type="InParanoid" id="A0A317XNF5"/>
<feature type="transmembrane region" description="Helical" evidence="12">
    <location>
        <begin position="407"/>
        <end position="426"/>
    </location>
</feature>
<keyword evidence="7 12" id="KW-0808">Transferase</keyword>
<evidence type="ECO:0000256" key="2">
    <source>
        <dbReference type="ARBA" id="ARBA00004687"/>
    </source>
</evidence>
<evidence type="ECO:0000256" key="6">
    <source>
        <dbReference type="ARBA" id="ARBA00022676"/>
    </source>
</evidence>
<protein>
    <recommendedName>
        <fullName evidence="4 12">GPI mannosyltransferase 2</fullName>
        <ecNumber evidence="12">2.4.1.-</ecNumber>
    </recommendedName>
</protein>
<dbReference type="GO" id="GO:0031501">
    <property type="term" value="C:mannosyltransferase complex"/>
    <property type="evidence" value="ECO:0007669"/>
    <property type="project" value="TreeGrafter"/>
</dbReference>
<dbReference type="OrthoDB" id="10252502at2759"/>
<evidence type="ECO:0000313" key="14">
    <source>
        <dbReference type="EMBL" id="PWY99352.1"/>
    </source>
</evidence>
<dbReference type="EC" id="2.4.1.-" evidence="12"/>
<proteinExistence type="inferred from homology"/>
<feature type="transmembrane region" description="Helical" evidence="12">
    <location>
        <begin position="294"/>
        <end position="315"/>
    </location>
</feature>
<reference evidence="14 15" key="1">
    <citation type="journal article" date="2018" name="Mol. Biol. Evol.">
        <title>Broad Genomic Sampling Reveals a Smut Pathogenic Ancestry of the Fungal Clade Ustilaginomycotina.</title>
        <authorList>
            <person name="Kijpornyongpan T."/>
            <person name="Mondo S.J."/>
            <person name="Barry K."/>
            <person name="Sandor L."/>
            <person name="Lee J."/>
            <person name="Lipzen A."/>
            <person name="Pangilinan J."/>
            <person name="LaButti K."/>
            <person name="Hainaut M."/>
            <person name="Henrissat B."/>
            <person name="Grigoriev I.V."/>
            <person name="Spatafora J.W."/>
            <person name="Aime M.C."/>
        </authorList>
    </citation>
    <scope>NUCLEOTIDE SEQUENCE [LARGE SCALE GENOMIC DNA]</scope>
    <source>
        <strain evidence="14 15">MCA 3645</strain>
    </source>
</reference>
<evidence type="ECO:0000256" key="9">
    <source>
        <dbReference type="ARBA" id="ARBA00022824"/>
    </source>
</evidence>
<dbReference type="GO" id="GO:0004376">
    <property type="term" value="F:GPI mannosyltransferase activity"/>
    <property type="evidence" value="ECO:0007669"/>
    <property type="project" value="InterPro"/>
</dbReference>
<keyword evidence="15" id="KW-1185">Reference proteome</keyword>
<dbReference type="STRING" id="1882483.A0A317XNF5"/>
<evidence type="ECO:0000256" key="11">
    <source>
        <dbReference type="ARBA" id="ARBA00023136"/>
    </source>
</evidence>
<dbReference type="Proteomes" id="UP000246740">
    <property type="component" value="Unassembled WGS sequence"/>
</dbReference>
<evidence type="ECO:0000256" key="10">
    <source>
        <dbReference type="ARBA" id="ARBA00022989"/>
    </source>
</evidence>
<dbReference type="InterPro" id="IPR007315">
    <property type="entry name" value="PIG-V/Gpi18"/>
</dbReference>
<comment type="pathway">
    <text evidence="2 12">Glycolipid biosynthesis; glycosylphosphatidylinositol-anchor biosynthesis.</text>
</comment>
<dbReference type="EMBL" id="KZ819195">
    <property type="protein sequence ID" value="PWY99352.1"/>
    <property type="molecule type" value="Genomic_DNA"/>
</dbReference>
<dbReference type="GO" id="GO:0006506">
    <property type="term" value="P:GPI anchor biosynthetic process"/>
    <property type="evidence" value="ECO:0007669"/>
    <property type="project" value="UniProtKB-UniPathway"/>
</dbReference>
<evidence type="ECO:0000256" key="3">
    <source>
        <dbReference type="ARBA" id="ARBA00008698"/>
    </source>
</evidence>
<dbReference type="UniPathway" id="UPA00196"/>
<dbReference type="PANTHER" id="PTHR12468:SF2">
    <property type="entry name" value="GPI MANNOSYLTRANSFERASE 2"/>
    <property type="match status" value="1"/>
</dbReference>
<evidence type="ECO:0000256" key="7">
    <source>
        <dbReference type="ARBA" id="ARBA00022679"/>
    </source>
</evidence>
<dbReference type="PANTHER" id="PTHR12468">
    <property type="entry name" value="GPI MANNOSYLTRANSFERASE 2"/>
    <property type="match status" value="1"/>
</dbReference>
<feature type="transmembrane region" description="Helical" evidence="12">
    <location>
        <begin position="432"/>
        <end position="453"/>
    </location>
</feature>
<keyword evidence="10 12" id="KW-1133">Transmembrane helix</keyword>
<evidence type="ECO:0000256" key="8">
    <source>
        <dbReference type="ARBA" id="ARBA00022692"/>
    </source>
</evidence>
<feature type="transmembrane region" description="Helical" evidence="12">
    <location>
        <begin position="165"/>
        <end position="188"/>
    </location>
</feature>
<dbReference type="Pfam" id="PF04188">
    <property type="entry name" value="Mannosyl_trans2"/>
    <property type="match status" value="1"/>
</dbReference>
<evidence type="ECO:0000256" key="12">
    <source>
        <dbReference type="RuleBase" id="RU363112"/>
    </source>
</evidence>
<name>A0A317XNF5_9BASI</name>
<keyword evidence="5 12" id="KW-0337">GPI-anchor biosynthesis</keyword>
<evidence type="ECO:0000256" key="5">
    <source>
        <dbReference type="ARBA" id="ARBA00022502"/>
    </source>
</evidence>
<keyword evidence="6 12" id="KW-0328">Glycosyltransferase</keyword>
<evidence type="ECO:0000256" key="13">
    <source>
        <dbReference type="SAM" id="MobiDB-lite"/>
    </source>
</evidence>
<evidence type="ECO:0000256" key="4">
    <source>
        <dbReference type="ARBA" id="ARBA00013795"/>
    </source>
</evidence>
<comment type="similarity">
    <text evidence="3 12">Belongs to the PIGV family.</text>
</comment>
<dbReference type="GO" id="GO:0005789">
    <property type="term" value="C:endoplasmic reticulum membrane"/>
    <property type="evidence" value="ECO:0007669"/>
    <property type="project" value="UniProtKB-SubCell"/>
</dbReference>
<feature type="transmembrane region" description="Helical" evidence="12">
    <location>
        <begin position="252"/>
        <end position="273"/>
    </location>
</feature>
<keyword evidence="8 12" id="KW-0812">Transmembrane</keyword>
<comment type="function">
    <text evidence="12">Mannosyltransferase involved in glycosylphosphatidylinositol-anchor biosynthesis.</text>
</comment>
<feature type="transmembrane region" description="Helical" evidence="12">
    <location>
        <begin position="368"/>
        <end position="386"/>
    </location>
</feature>
<dbReference type="AlphaFoldDB" id="A0A317XNF5"/>
<evidence type="ECO:0000256" key="1">
    <source>
        <dbReference type="ARBA" id="ARBA00004477"/>
    </source>
</evidence>
<gene>
    <name evidence="14" type="ORF">BCV70DRAFT_200926</name>
</gene>
<dbReference type="GO" id="GO:0000009">
    <property type="term" value="F:alpha-1,6-mannosyltransferase activity"/>
    <property type="evidence" value="ECO:0007669"/>
    <property type="project" value="InterPro"/>
</dbReference>
<accession>A0A317XNF5</accession>
<sequence length="486" mass="53036">MSELRSRATQKPVEAPSQPDAIAQGSATSKASRHNPLKELRRARSQILRLSILVRLLSVSALIVTSYTQQAFDTSHELLSYTLDSKAQHGLSVGLFRPLLAFVRWDTIYFLSAASPSSGQEPDLPHAGGYHLEQTLAFQPGIVLLLRAAGFVTPSMDGSWSPTSAILATALLANLATLIAPLLLFDLTLKLTGKHRDCRFAYITALLSVLAPTAGTTLSSPTPEPFFSIFALLGMLALERSSSFLGMQVASLWFALSTAFRANGILLLGLVGFKLLFGPNLRPRSMLQRIRYGALPMAISTVLIMAPFVLFQVWAYGRFCSSSGEADSETLPRPWCSSTIPSVYSFVQSHYWNVGLFRYWHLAQLPNFVLAAPVIVLACYGVFGYISRPRASSTARQASTSFSVTETPAFVPYIMLGTAVVSLLVFASHVQIALRFASPGGFPLVWWGAAWVVLDKDDAKRHTTISYLCIQMLVSIVLYAGFYPPA</sequence>
<feature type="region of interest" description="Disordered" evidence="13">
    <location>
        <begin position="1"/>
        <end position="36"/>
    </location>
</feature>
<feature type="transmembrane region" description="Helical" evidence="12">
    <location>
        <begin position="47"/>
        <end position="68"/>
    </location>
</feature>
<keyword evidence="11 12" id="KW-0472">Membrane</keyword>
<feature type="transmembrane region" description="Helical" evidence="12">
    <location>
        <begin position="465"/>
        <end position="483"/>
    </location>
</feature>
<organism evidence="14 15">
    <name type="scientific">Testicularia cyperi</name>
    <dbReference type="NCBI Taxonomy" id="1882483"/>
    <lineage>
        <taxon>Eukaryota</taxon>
        <taxon>Fungi</taxon>
        <taxon>Dikarya</taxon>
        <taxon>Basidiomycota</taxon>
        <taxon>Ustilaginomycotina</taxon>
        <taxon>Ustilaginomycetes</taxon>
        <taxon>Ustilaginales</taxon>
        <taxon>Anthracoideaceae</taxon>
        <taxon>Testicularia</taxon>
    </lineage>
</organism>
<keyword evidence="9 12" id="KW-0256">Endoplasmic reticulum</keyword>
<feature type="transmembrane region" description="Helical" evidence="12">
    <location>
        <begin position="200"/>
        <end position="218"/>
    </location>
</feature>
<dbReference type="FunCoup" id="A0A317XNF5">
    <property type="interactions" value="53"/>
</dbReference>